<dbReference type="AlphaFoldDB" id="A0A1Q5UE41"/>
<feature type="region of interest" description="Disordered" evidence="1">
    <location>
        <begin position="49"/>
        <end position="109"/>
    </location>
</feature>
<dbReference type="Gene3D" id="1.10.555.10">
    <property type="entry name" value="Rho GTPase activation protein"/>
    <property type="match status" value="1"/>
</dbReference>
<evidence type="ECO:0000256" key="1">
    <source>
        <dbReference type="SAM" id="MobiDB-lite"/>
    </source>
</evidence>
<reference evidence="2 3" key="1">
    <citation type="submission" date="2016-10" db="EMBL/GenBank/DDBJ databases">
        <title>Genome sequence of the ascomycete fungus Penicillium subrubescens.</title>
        <authorList>
            <person name="De Vries R.P."/>
            <person name="Peng M."/>
            <person name="Dilokpimol A."/>
            <person name="Hilden K."/>
            <person name="Makela M.R."/>
            <person name="Grigoriev I."/>
            <person name="Riley R."/>
            <person name="Granchi Z."/>
        </authorList>
    </citation>
    <scope>NUCLEOTIDE SEQUENCE [LARGE SCALE GENOMIC DNA]</scope>
    <source>
        <strain evidence="2 3">CBS 132785</strain>
    </source>
</reference>
<dbReference type="EMBL" id="MNBE01000313">
    <property type="protein sequence ID" value="OKP10741.1"/>
    <property type="molecule type" value="Genomic_DNA"/>
</dbReference>
<proteinExistence type="predicted"/>
<dbReference type="STRING" id="1316194.A0A1Q5UE41"/>
<comment type="caution">
    <text evidence="2">The sequence shown here is derived from an EMBL/GenBank/DDBJ whole genome shotgun (WGS) entry which is preliminary data.</text>
</comment>
<protein>
    <recommendedName>
        <fullName evidence="4">Rho-GAP domain-containing protein</fullName>
    </recommendedName>
</protein>
<gene>
    <name evidence="2" type="ORF">PENSUB_4044</name>
</gene>
<sequence length="512" mass="56069">MSLFRNLFRSHKQEADAPARPRLPWLRCSQSATDVLGAHLQRIPGAAVWPRGDETGAFASGRSTPTLLPPPSPSSSGHEDPINTEPSRESSFRQNPAKSDGGESHYGSHYHLRPASVLERDPISSLSSESSRPSRLNRLDPARAKEAFNAMAARLSLRLRIPAEEPTTAEVIQENVGAGNSSQRRHRSLGRLRPVKSIMVLAKASQVAPAPSPKLRRTKTFADLLRRPEPMTSLRGIEVERLAYLGGEDFVWLPSSCAPCPVQLPNCIAKSIRYLRKIGNGTYGGDLFVEPGNLKKAIRLYDYFAHHVLSAANDEHGIAVNMRVVTMPTWAKAEKLPARSVGWTMKALLAGLPGGILGSTELYNTLKEIYHLQGAAAEAFPRAIRCRLISLAIVASTREMQCALICAIFGLLTELLEDTPGYPLREVASTSRADGLAWAFGPLLTGTEKGTGTGMEATERDREDVQVKGAAQVKREIEAERVAGMLLDLWPDISYNLKGWAKIYTTHLAEYD</sequence>
<evidence type="ECO:0000313" key="3">
    <source>
        <dbReference type="Proteomes" id="UP000186955"/>
    </source>
</evidence>
<dbReference type="Proteomes" id="UP000186955">
    <property type="component" value="Unassembled WGS sequence"/>
</dbReference>
<evidence type="ECO:0000313" key="2">
    <source>
        <dbReference type="EMBL" id="OKP10741.1"/>
    </source>
</evidence>
<dbReference type="InterPro" id="IPR008936">
    <property type="entry name" value="Rho_GTPase_activation_prot"/>
</dbReference>
<organism evidence="2 3">
    <name type="scientific">Penicillium subrubescens</name>
    <dbReference type="NCBI Taxonomy" id="1316194"/>
    <lineage>
        <taxon>Eukaryota</taxon>
        <taxon>Fungi</taxon>
        <taxon>Dikarya</taxon>
        <taxon>Ascomycota</taxon>
        <taxon>Pezizomycotina</taxon>
        <taxon>Eurotiomycetes</taxon>
        <taxon>Eurotiomycetidae</taxon>
        <taxon>Eurotiales</taxon>
        <taxon>Aspergillaceae</taxon>
        <taxon>Penicillium</taxon>
    </lineage>
</organism>
<name>A0A1Q5UE41_9EURO</name>
<evidence type="ECO:0008006" key="4">
    <source>
        <dbReference type="Google" id="ProtNLM"/>
    </source>
</evidence>
<accession>A0A1Q5UE41</accession>
<feature type="compositionally biased region" description="Basic and acidic residues" evidence="1">
    <location>
        <begin position="77"/>
        <end position="91"/>
    </location>
</feature>
<keyword evidence="3" id="KW-1185">Reference proteome</keyword>